<feature type="domain" description="SHOCT" evidence="2">
    <location>
        <begin position="53"/>
        <end position="79"/>
    </location>
</feature>
<sequence>MAVFMMGHTGNPLLVLAVMMTSSMLVFLGMITMAYRVLTGPRDHPAPRTPPPDPLEVARERYARGEIDHREFERIAANLLRSERPKP</sequence>
<gene>
    <name evidence="3" type="ORF">R50_0716</name>
</gene>
<reference evidence="3 4" key="1">
    <citation type="submission" date="2020-02" db="EMBL/GenBank/DDBJ databases">
        <authorList>
            <person name="Hogendoorn C."/>
        </authorList>
    </citation>
    <scope>NUCLEOTIDE SEQUENCE [LARGE SCALE GENOMIC DNA]</scope>
    <source>
        <strain evidence="3">R501</strain>
    </source>
</reference>
<evidence type="ECO:0000313" key="4">
    <source>
        <dbReference type="Proteomes" id="UP000503399"/>
    </source>
</evidence>
<dbReference type="Proteomes" id="UP000503399">
    <property type="component" value="Chromosome"/>
</dbReference>
<feature type="transmembrane region" description="Helical" evidence="1">
    <location>
        <begin position="12"/>
        <end position="38"/>
    </location>
</feature>
<keyword evidence="4" id="KW-1185">Reference proteome</keyword>
<dbReference type="InterPro" id="IPR018649">
    <property type="entry name" value="SHOCT"/>
</dbReference>
<name>A0A6F8ZFI4_9FIRM</name>
<keyword evidence="1" id="KW-1133">Transmembrane helix</keyword>
<dbReference type="AlphaFoldDB" id="A0A6F8ZFI4"/>
<evidence type="ECO:0000259" key="2">
    <source>
        <dbReference type="Pfam" id="PF09851"/>
    </source>
</evidence>
<evidence type="ECO:0000256" key="1">
    <source>
        <dbReference type="SAM" id="Phobius"/>
    </source>
</evidence>
<proteinExistence type="predicted"/>
<evidence type="ECO:0000313" key="3">
    <source>
        <dbReference type="EMBL" id="CAB1128222.1"/>
    </source>
</evidence>
<dbReference type="Pfam" id="PF09851">
    <property type="entry name" value="SHOCT"/>
    <property type="match status" value="1"/>
</dbReference>
<dbReference type="EMBL" id="LR778114">
    <property type="protein sequence ID" value="CAB1128222.1"/>
    <property type="molecule type" value="Genomic_DNA"/>
</dbReference>
<organism evidence="3 4">
    <name type="scientific">Candidatus Hydrogenisulfobacillus filiaventi</name>
    <dbReference type="NCBI Taxonomy" id="2707344"/>
    <lineage>
        <taxon>Bacteria</taxon>
        <taxon>Bacillati</taxon>
        <taxon>Bacillota</taxon>
        <taxon>Clostridia</taxon>
        <taxon>Eubacteriales</taxon>
        <taxon>Clostridiales Family XVII. Incertae Sedis</taxon>
        <taxon>Candidatus Hydrogenisulfobacillus</taxon>
    </lineage>
</organism>
<keyword evidence="1" id="KW-0472">Membrane</keyword>
<accession>A0A6F8ZFI4</accession>
<protein>
    <recommendedName>
        <fullName evidence="2">SHOCT domain-containing protein</fullName>
    </recommendedName>
</protein>
<dbReference type="KEGG" id="hfv:R50_0716"/>
<keyword evidence="1" id="KW-0812">Transmembrane</keyword>